<sequence>MERDTTEAQLEALTEAVQHQNELLAEQQRTLQKLIDELSRGR</sequence>
<reference evidence="3" key="3">
    <citation type="submission" date="2024-09" db="EMBL/GenBank/DDBJ databases">
        <authorList>
            <person name="Sun Q."/>
        </authorList>
    </citation>
    <scope>NUCLEOTIDE SEQUENCE</scope>
    <source>
        <strain evidence="3">CCM 7472</strain>
    </source>
</reference>
<proteinExistence type="predicted"/>
<gene>
    <name evidence="2" type="ORF">ACFQJ6_04775</name>
    <name evidence="3" type="ORF">ACFQJ6_23410</name>
</gene>
<dbReference type="EMBL" id="JBHSZH010000005">
    <property type="protein sequence ID" value="MFC7079558.1"/>
    <property type="molecule type" value="Genomic_DNA"/>
</dbReference>
<evidence type="ECO:0000313" key="2">
    <source>
        <dbReference type="EMBL" id="MFC7079558.1"/>
    </source>
</evidence>
<feature type="coiled-coil region" evidence="1">
    <location>
        <begin position="3"/>
        <end position="37"/>
    </location>
</feature>
<comment type="caution">
    <text evidence="3">The sequence shown here is derived from an EMBL/GenBank/DDBJ whole genome shotgun (WGS) entry which is preliminary data.</text>
</comment>
<dbReference type="RefSeq" id="WP_382209047.1">
    <property type="nucleotide sequence ID" value="NZ_JBHSZH010000005.1"/>
</dbReference>
<organism evidence="3 4">
    <name type="scientific">Halorussus caseinilyticus</name>
    <dbReference type="NCBI Taxonomy" id="3034025"/>
    <lineage>
        <taxon>Archaea</taxon>
        <taxon>Methanobacteriati</taxon>
        <taxon>Methanobacteriota</taxon>
        <taxon>Stenosarchaea group</taxon>
        <taxon>Halobacteria</taxon>
        <taxon>Halobacteriales</taxon>
        <taxon>Haladaptataceae</taxon>
        <taxon>Halorussus</taxon>
    </lineage>
</organism>
<dbReference type="Proteomes" id="UP001596407">
    <property type="component" value="Unassembled WGS sequence"/>
</dbReference>
<accession>A0ABD5WTU3</accession>
<reference evidence="3" key="1">
    <citation type="journal article" date="2014" name="Int. J. Syst. Evol. Microbiol.">
        <title>Complete genome sequence of Corynebacterium casei LMG S-19264T (=DSM 44701T), isolated from a smear-ripened cheese.</title>
        <authorList>
            <consortium name="US DOE Joint Genome Institute (JGI-PGF)"/>
            <person name="Walter F."/>
            <person name="Albersmeier A."/>
            <person name="Kalinowski J."/>
            <person name="Ruckert C."/>
        </authorList>
    </citation>
    <scope>NUCLEOTIDE SEQUENCE [LARGE SCALE GENOMIC DNA]</scope>
    <source>
        <strain evidence="3">CCM 7472</strain>
    </source>
</reference>
<evidence type="ECO:0008006" key="5">
    <source>
        <dbReference type="Google" id="ProtNLM"/>
    </source>
</evidence>
<protein>
    <recommendedName>
        <fullName evidence="5">IS66 family transposase</fullName>
    </recommendedName>
</protein>
<keyword evidence="1" id="KW-0175">Coiled coil</keyword>
<evidence type="ECO:0000313" key="3">
    <source>
        <dbReference type="EMBL" id="MFC7082577.1"/>
    </source>
</evidence>
<keyword evidence="4" id="KW-1185">Reference proteome</keyword>
<dbReference type="EMBL" id="JBHSZH010000005">
    <property type="protein sequence ID" value="MFC7082577.1"/>
    <property type="molecule type" value="Genomic_DNA"/>
</dbReference>
<reference evidence="4" key="2">
    <citation type="journal article" date="2019" name="Int. J. Syst. Evol. Microbiol.">
        <title>The Global Catalogue of Microorganisms (GCM) 10K type strain sequencing project: providing services to taxonomists for standard genome sequencing and annotation.</title>
        <authorList>
            <consortium name="The Broad Institute Genomics Platform"/>
            <consortium name="The Broad Institute Genome Sequencing Center for Infectious Disease"/>
            <person name="Wu L."/>
            <person name="Ma J."/>
        </authorList>
    </citation>
    <scope>NUCLEOTIDE SEQUENCE [LARGE SCALE GENOMIC DNA]</scope>
    <source>
        <strain evidence="4">DT72</strain>
    </source>
</reference>
<evidence type="ECO:0000256" key="1">
    <source>
        <dbReference type="SAM" id="Coils"/>
    </source>
</evidence>
<dbReference type="AlphaFoldDB" id="A0ABD5WTU3"/>
<name>A0ABD5WTU3_9EURY</name>
<evidence type="ECO:0000313" key="4">
    <source>
        <dbReference type="Proteomes" id="UP001596407"/>
    </source>
</evidence>